<accession>A0A414J8Z8</accession>
<comment type="caution">
    <text evidence="4">The sequence shown here is derived from an EMBL/GenBank/DDBJ whole genome shotgun (WGS) entry which is preliminary data.</text>
</comment>
<reference evidence="4 5" key="1">
    <citation type="submission" date="2018-08" db="EMBL/GenBank/DDBJ databases">
        <title>A genome reference for cultivated species of the human gut microbiota.</title>
        <authorList>
            <person name="Zou Y."/>
            <person name="Xue W."/>
            <person name="Luo G."/>
        </authorList>
    </citation>
    <scope>NUCLEOTIDE SEQUENCE [LARGE SCALE GENOMIC DNA]</scope>
    <source>
        <strain evidence="4 5">AM28-23</strain>
    </source>
</reference>
<dbReference type="EMBL" id="QSKF01000003">
    <property type="protein sequence ID" value="RHE40898.1"/>
    <property type="molecule type" value="Genomic_DNA"/>
</dbReference>
<evidence type="ECO:0000256" key="2">
    <source>
        <dbReference type="SAM" id="SignalP"/>
    </source>
</evidence>
<dbReference type="InterPro" id="IPR008964">
    <property type="entry name" value="Invasin/intimin_cell_adhesion"/>
</dbReference>
<dbReference type="AlphaFoldDB" id="A0A414J8Z8"/>
<proteinExistence type="predicted"/>
<feature type="signal peptide" evidence="2">
    <location>
        <begin position="1"/>
        <end position="26"/>
    </location>
</feature>
<evidence type="ECO:0000256" key="1">
    <source>
        <dbReference type="SAM" id="MobiDB-lite"/>
    </source>
</evidence>
<dbReference type="Proteomes" id="UP000283745">
    <property type="component" value="Unassembled WGS sequence"/>
</dbReference>
<feature type="domain" description="BIG2" evidence="3">
    <location>
        <begin position="883"/>
        <end position="959"/>
    </location>
</feature>
<gene>
    <name evidence="4" type="ORF">DW740_05015</name>
</gene>
<name>A0A414J8Z8_9FIRM</name>
<organism evidence="4 5">
    <name type="scientific">Blautia obeum</name>
    <dbReference type="NCBI Taxonomy" id="40520"/>
    <lineage>
        <taxon>Bacteria</taxon>
        <taxon>Bacillati</taxon>
        <taxon>Bacillota</taxon>
        <taxon>Clostridia</taxon>
        <taxon>Lachnospirales</taxon>
        <taxon>Lachnospiraceae</taxon>
        <taxon>Blautia</taxon>
    </lineage>
</organism>
<evidence type="ECO:0000313" key="5">
    <source>
        <dbReference type="Proteomes" id="UP000283745"/>
    </source>
</evidence>
<feature type="chain" id="PRO_5038407204" description="BIG2 domain-containing protein" evidence="2">
    <location>
        <begin position="27"/>
        <end position="961"/>
    </location>
</feature>
<feature type="domain" description="BIG2" evidence="3">
    <location>
        <begin position="799"/>
        <end position="875"/>
    </location>
</feature>
<dbReference type="Gene3D" id="2.60.40.1080">
    <property type="match status" value="3"/>
</dbReference>
<dbReference type="Pfam" id="PF02368">
    <property type="entry name" value="Big_2"/>
    <property type="match status" value="2"/>
</dbReference>
<dbReference type="SUPFAM" id="SSF49373">
    <property type="entry name" value="Invasin/intimin cell-adhesion fragments"/>
    <property type="match status" value="3"/>
</dbReference>
<dbReference type="SMART" id="SM00635">
    <property type="entry name" value="BID_2"/>
    <property type="match status" value="3"/>
</dbReference>
<evidence type="ECO:0000259" key="3">
    <source>
        <dbReference type="SMART" id="SM00635"/>
    </source>
</evidence>
<feature type="domain" description="BIG2" evidence="3">
    <location>
        <begin position="700"/>
        <end position="778"/>
    </location>
</feature>
<feature type="compositionally biased region" description="Acidic residues" evidence="1">
    <location>
        <begin position="86"/>
        <end position="97"/>
    </location>
</feature>
<feature type="compositionally biased region" description="Acidic residues" evidence="1">
    <location>
        <begin position="68"/>
        <end position="78"/>
    </location>
</feature>
<sequence>MQGGKQMKKKITRVLFSLGMAMSLFATQIGGALIVEASAQNDINFEFIMDDGNSIDGEDGTEISGETGVEDSNSEDNEEPLKMEADGDTDPEIEFGDSDSNNGSVFQSDSEIEIEESSDTDAFDAGEKDAIEMYASYNSNWRYWNQCQSDDYYMRKWGCAVVAQAKLLYETGVDRSSTFNPDSFFVWERNNGYAEETTYQLKTGYAPTAYASQKGKNLEYLGNWNSDANQLWFNINAGYYTIVKVPGHYVYLDNEKSKATGQLYCDDSSDSTPFNSPQPLSRYSSWLSCYVYRSNGNGGGAVDSGISTSWSEWEDNVTETNACIYGKIDVSQRVQFTGAGVSIWDDAGNLIHQSSEGTSVNYNYMQISYNLQTELGVTLSPGRNYTYQMFADFGGQRYYGNKKTFKTAGQSNKVPIGNVDIIEGRDEAVYVRGWAFDPDTVNSSLSIDIYIGGEFVQRITADQERPDVEKAFGGVGNFHGFDAVINTKKTGNQTVDVWALDTNPQGQNIKIGSGNADITIDTERPEVKVSFDYVGDGIISYEVEVSDKSKTKVKFINDSVVYPHTIYETDYSMQKIHRFTFDTQEITRKSTYDLWCLKLIVEDESGNKNEIRGMNWTDVYDMTKVQRIVLLKGGNNYLLDELSPKEEQPYYITYAVKSDIAKVENYEIIPNSVGVTWLASLNIKTGKIRASWGKLIEVVDKEQVCLNKEYAELHTVGDTVQLASDVTPINVTDKSVTWSSSDEKIATVSKNGLVTAKGEGCVDIIATSKINNVQAVCRVNIKDTQQRSNGGTVNAPTVKVPTGSLNLNSILLKERQKTNVLKVSGLATGDYIKSYSSSNKKVFTVSSGGKITAKKKGTATLTVTLASGKQLKAKVKVQKGTVKTSKISVKEKNVSLKKGKKYQIKASISPLTSQEKVIYSTSNKKIATVDKKGKVVAKKKGKAVITVKSGKKKIKVKITVK</sequence>
<evidence type="ECO:0000313" key="4">
    <source>
        <dbReference type="EMBL" id="RHE40898.1"/>
    </source>
</evidence>
<keyword evidence="2" id="KW-0732">Signal</keyword>
<protein>
    <recommendedName>
        <fullName evidence="3">BIG2 domain-containing protein</fullName>
    </recommendedName>
</protein>
<feature type="region of interest" description="Disordered" evidence="1">
    <location>
        <begin position="50"/>
        <end position="105"/>
    </location>
</feature>
<dbReference type="InterPro" id="IPR003343">
    <property type="entry name" value="Big_2"/>
</dbReference>